<dbReference type="Gene3D" id="2.60.120.10">
    <property type="entry name" value="Jelly Rolls"/>
    <property type="match status" value="2"/>
</dbReference>
<feature type="compositionally biased region" description="Polar residues" evidence="1">
    <location>
        <begin position="464"/>
        <end position="491"/>
    </location>
</feature>
<organism evidence="3 4">
    <name type="scientific">Fasciola gigantica</name>
    <name type="common">Giant liver fluke</name>
    <dbReference type="NCBI Taxonomy" id="46835"/>
    <lineage>
        <taxon>Eukaryota</taxon>
        <taxon>Metazoa</taxon>
        <taxon>Spiralia</taxon>
        <taxon>Lophotrochozoa</taxon>
        <taxon>Platyhelminthes</taxon>
        <taxon>Trematoda</taxon>
        <taxon>Digenea</taxon>
        <taxon>Plagiorchiida</taxon>
        <taxon>Echinostomata</taxon>
        <taxon>Echinostomatoidea</taxon>
        <taxon>Fasciolidae</taxon>
        <taxon>Fasciola</taxon>
    </lineage>
</organism>
<dbReference type="SUPFAM" id="SSF51206">
    <property type="entry name" value="cAMP-binding domain-like"/>
    <property type="match status" value="2"/>
</dbReference>
<reference evidence="3 4" key="1">
    <citation type="submission" date="2019-04" db="EMBL/GenBank/DDBJ databases">
        <title>Annotation for the trematode Fasciola gigantica.</title>
        <authorList>
            <person name="Choi Y.-J."/>
        </authorList>
    </citation>
    <scope>NUCLEOTIDE SEQUENCE [LARGE SCALE GENOMIC DNA]</scope>
    <source>
        <strain evidence="3">Uganda_cow_1</strain>
    </source>
</reference>
<gene>
    <name evidence="3" type="ORF">FGIG_06627</name>
</gene>
<dbReference type="PROSITE" id="PS00889">
    <property type="entry name" value="CNMP_BINDING_2"/>
    <property type="match status" value="1"/>
</dbReference>
<evidence type="ECO:0000256" key="1">
    <source>
        <dbReference type="SAM" id="MobiDB-lite"/>
    </source>
</evidence>
<dbReference type="CDD" id="cd00038">
    <property type="entry name" value="CAP_ED"/>
    <property type="match status" value="1"/>
</dbReference>
<dbReference type="AlphaFoldDB" id="A0A504YI26"/>
<dbReference type="EMBL" id="SUNJ01012548">
    <property type="protein sequence ID" value="TPP57948.1"/>
    <property type="molecule type" value="Genomic_DNA"/>
</dbReference>
<feature type="region of interest" description="Disordered" evidence="1">
    <location>
        <begin position="85"/>
        <end position="114"/>
    </location>
</feature>
<name>A0A504YI26_FASGI</name>
<feature type="domain" description="Cyclic nucleotide-binding" evidence="2">
    <location>
        <begin position="136"/>
        <end position="162"/>
    </location>
</feature>
<dbReference type="InterPro" id="IPR000595">
    <property type="entry name" value="cNMP-bd_dom"/>
</dbReference>
<dbReference type="PANTHER" id="PTHR23011">
    <property type="entry name" value="CYCLIC NUCLEOTIDE-BINDING DOMAIN CONTAINING PROTEIN"/>
    <property type="match status" value="1"/>
</dbReference>
<sequence>MDENDSFPQGLLSVLEKSPELRKESEILEVAKWLRERVTAFRKISTECTLFICVVFPPVLYPIDKMSDNMYVLLVGKAAVHQKGNVEADKEDQTSNDEDQNASPKTFEETTEDTVELETGQTFTSLQTSHELGPQVSVLRSGAIFGEVALIEACVRTASIIALPDKPTLRNTGFHRHAPHSITQTAYLRNGNSPPSTDKNGTLKKLEGDGVRMMIISRDLYDRTVRTVLEEQFQFRMNFINQLPYFARIKPRTKKQIALALELERYPFGSTIVRQGSVFKGLHYLIRGEVCVSLRLENPRPKVCPTLSDLPVKRNMRDVFLLCACNPYGPKGIGTSCIGDLELLLDSAPYIWSIRATRDTSVFFLNRHNAKRFVYGHNSHRSPSVPLTFLRTQFDLCQTVRSCLEMHLTAMTPDTQVYLTPYIQQLNRCQSELRSFVQPQLIAEQRLALSSEQQKQIGKRLPQHSHSNVRYGTINSGHRGKFNSQDNNSNKEMGKASLFPKSSGLTRAKTITLLSRRNAWKPAEASSDHIRLAKVETLFSQGRGTTQLQISRATLRSRTRIGTVAAKLVLERNYSEQLEMEVAMFLDRITLTRECREKSLYRKETTNQPDTNKNISGSAPKHSDFEFRLYRPLPPPTGMCTWLPDL</sequence>
<dbReference type="InterPro" id="IPR018490">
    <property type="entry name" value="cNMP-bd_dom_sf"/>
</dbReference>
<keyword evidence="4" id="KW-1185">Reference proteome</keyword>
<comment type="caution">
    <text evidence="3">The sequence shown here is derived from an EMBL/GenBank/DDBJ whole genome shotgun (WGS) entry which is preliminary data.</text>
</comment>
<dbReference type="OrthoDB" id="2021138at2759"/>
<evidence type="ECO:0000313" key="4">
    <source>
        <dbReference type="Proteomes" id="UP000316759"/>
    </source>
</evidence>
<dbReference type="Proteomes" id="UP000316759">
    <property type="component" value="Unassembled WGS sequence"/>
</dbReference>
<protein>
    <recommendedName>
        <fullName evidence="2">Cyclic nucleotide-binding domain-containing protein</fullName>
    </recommendedName>
</protein>
<evidence type="ECO:0000259" key="2">
    <source>
        <dbReference type="PROSITE" id="PS50042"/>
    </source>
</evidence>
<feature type="region of interest" description="Disordered" evidence="1">
    <location>
        <begin position="458"/>
        <end position="498"/>
    </location>
</feature>
<dbReference type="InterPro" id="IPR018488">
    <property type="entry name" value="cNMP-bd_CS"/>
</dbReference>
<evidence type="ECO:0000313" key="3">
    <source>
        <dbReference type="EMBL" id="TPP57948.1"/>
    </source>
</evidence>
<dbReference type="InterPro" id="IPR014710">
    <property type="entry name" value="RmlC-like_jellyroll"/>
</dbReference>
<dbReference type="STRING" id="46835.A0A504YI26"/>
<proteinExistence type="predicted"/>
<dbReference type="PANTHER" id="PTHR23011:SF28">
    <property type="entry name" value="CYCLIC NUCLEOTIDE-BINDING DOMAIN CONTAINING PROTEIN"/>
    <property type="match status" value="1"/>
</dbReference>
<feature type="domain" description="Cyclic nucleotide-binding" evidence="2">
    <location>
        <begin position="245"/>
        <end position="374"/>
    </location>
</feature>
<accession>A0A504YI26</accession>
<dbReference type="PROSITE" id="PS50042">
    <property type="entry name" value="CNMP_BINDING_3"/>
    <property type="match status" value="2"/>
</dbReference>